<feature type="transmembrane region" description="Helical" evidence="1">
    <location>
        <begin position="6"/>
        <end position="23"/>
    </location>
</feature>
<dbReference type="EMBL" id="CP162599">
    <property type="protein sequence ID" value="XDK33190.1"/>
    <property type="molecule type" value="Genomic_DNA"/>
</dbReference>
<dbReference type="RefSeq" id="WP_368653872.1">
    <property type="nucleotide sequence ID" value="NZ_CP162599.1"/>
</dbReference>
<keyword evidence="1" id="KW-0812">Transmembrane</keyword>
<name>A0AB39HRT3_9BACI</name>
<feature type="transmembrane region" description="Helical" evidence="1">
    <location>
        <begin position="35"/>
        <end position="54"/>
    </location>
</feature>
<proteinExistence type="predicted"/>
<sequence>MGIPAILLIIILIVGVLIARVTLRNKFVFGKQIKILFCSYVVVLLISLIVSLILPKQVGTLPKPIETDGIPTLYTFLDEEDQWDMEGLEKYKFDEAEFPFNEEELHLYADGFTYVIEERQDTENKLDIAHYRTSTFVNGIDISQEIPELIYEVNDQGLYINLDEQVDLEIRQQPFPYRLFSEKHSNNESYMDVHFGDELFYITVPEHVTVIYEEYMNVYFNEQ</sequence>
<keyword evidence="1" id="KW-0472">Membrane</keyword>
<protein>
    <submittedName>
        <fullName evidence="2">Uncharacterized protein</fullName>
    </submittedName>
</protein>
<accession>A0AB39HRT3</accession>
<evidence type="ECO:0000313" key="2">
    <source>
        <dbReference type="EMBL" id="XDK33190.1"/>
    </source>
</evidence>
<organism evidence="2">
    <name type="scientific">Ornithinibacillus sp. 4-3</name>
    <dbReference type="NCBI Taxonomy" id="3231488"/>
    <lineage>
        <taxon>Bacteria</taxon>
        <taxon>Bacillati</taxon>
        <taxon>Bacillota</taxon>
        <taxon>Bacilli</taxon>
        <taxon>Bacillales</taxon>
        <taxon>Bacillaceae</taxon>
        <taxon>Ornithinibacillus</taxon>
    </lineage>
</organism>
<evidence type="ECO:0000256" key="1">
    <source>
        <dbReference type="SAM" id="Phobius"/>
    </source>
</evidence>
<reference evidence="2" key="1">
    <citation type="submission" date="2024-07" db="EMBL/GenBank/DDBJ databases">
        <title>Halotolerant mesophilic bacterium Ornithinibacillus sp. 4-3, sp. nov., isolated from soil.</title>
        <authorList>
            <person name="Sidarenka A.V."/>
            <person name="Guliayeva D.E."/>
            <person name="Leanovich S.I."/>
            <person name="Hileuskaya K.S."/>
            <person name="Akhremchuk A.E."/>
            <person name="Sikolenko M.A."/>
            <person name="Valentovich L.N."/>
        </authorList>
    </citation>
    <scope>NUCLEOTIDE SEQUENCE</scope>
    <source>
        <strain evidence="2">4-3</strain>
    </source>
</reference>
<dbReference type="AlphaFoldDB" id="A0AB39HRT3"/>
<keyword evidence="1" id="KW-1133">Transmembrane helix</keyword>
<gene>
    <name evidence="2" type="ORF">AB4Y30_02135</name>
</gene>